<protein>
    <recommendedName>
        <fullName evidence="4">Lipoprotein</fullName>
    </recommendedName>
</protein>
<organism evidence="2 3">
    <name type="scientific">Rhodocista pekingensis</name>
    <dbReference type="NCBI Taxonomy" id="201185"/>
    <lineage>
        <taxon>Bacteria</taxon>
        <taxon>Pseudomonadati</taxon>
        <taxon>Pseudomonadota</taxon>
        <taxon>Alphaproteobacteria</taxon>
        <taxon>Rhodospirillales</taxon>
        <taxon>Azospirillaceae</taxon>
        <taxon>Rhodocista</taxon>
    </lineage>
</organism>
<evidence type="ECO:0008006" key="4">
    <source>
        <dbReference type="Google" id="ProtNLM"/>
    </source>
</evidence>
<evidence type="ECO:0000256" key="1">
    <source>
        <dbReference type="SAM" id="SignalP"/>
    </source>
</evidence>
<sequence>MRQSPTLAALAVLLAASLAGCGTAPVPPPPARPPAGLTWGGYLHGEDLRQDCRAGTTDRYRMVFNSARPGEPVRVFDLAGLPEAGGVFEARELAVPSVAAIGPGDPFTAWRGHVHRLDLTAEQFQAVVLRLALGGAFRGEASRLDLSASRLRWFATGCHGGFYFLAAYTAGPGQADDVGFRPGAGFGPGVVPRLLVRS</sequence>
<evidence type="ECO:0000313" key="3">
    <source>
        <dbReference type="Proteomes" id="UP001596456"/>
    </source>
</evidence>
<proteinExistence type="predicted"/>
<dbReference type="RefSeq" id="WP_377358123.1">
    <property type="nucleotide sequence ID" value="NZ_JBHTCM010000010.1"/>
</dbReference>
<accession>A0ABW2KVJ8</accession>
<reference evidence="3" key="1">
    <citation type="journal article" date="2019" name="Int. J. Syst. Evol. Microbiol.">
        <title>The Global Catalogue of Microorganisms (GCM) 10K type strain sequencing project: providing services to taxonomists for standard genome sequencing and annotation.</title>
        <authorList>
            <consortium name="The Broad Institute Genomics Platform"/>
            <consortium name="The Broad Institute Genome Sequencing Center for Infectious Disease"/>
            <person name="Wu L."/>
            <person name="Ma J."/>
        </authorList>
    </citation>
    <scope>NUCLEOTIDE SEQUENCE [LARGE SCALE GENOMIC DNA]</scope>
    <source>
        <strain evidence="3">CGMCC 1.16275</strain>
    </source>
</reference>
<dbReference type="Proteomes" id="UP001596456">
    <property type="component" value="Unassembled WGS sequence"/>
</dbReference>
<keyword evidence="1" id="KW-0732">Signal</keyword>
<comment type="caution">
    <text evidence="2">The sequence shown here is derived from an EMBL/GenBank/DDBJ whole genome shotgun (WGS) entry which is preliminary data.</text>
</comment>
<evidence type="ECO:0000313" key="2">
    <source>
        <dbReference type="EMBL" id="MFC7333197.1"/>
    </source>
</evidence>
<feature type="chain" id="PRO_5046164733" description="Lipoprotein" evidence="1">
    <location>
        <begin position="25"/>
        <end position="198"/>
    </location>
</feature>
<gene>
    <name evidence="2" type="ORF">ACFQPS_08495</name>
</gene>
<name>A0ABW2KVJ8_9PROT</name>
<dbReference type="PROSITE" id="PS51257">
    <property type="entry name" value="PROKAR_LIPOPROTEIN"/>
    <property type="match status" value="1"/>
</dbReference>
<dbReference type="EMBL" id="JBHTCM010000010">
    <property type="protein sequence ID" value="MFC7333197.1"/>
    <property type="molecule type" value="Genomic_DNA"/>
</dbReference>
<keyword evidence="3" id="KW-1185">Reference proteome</keyword>
<feature type="signal peptide" evidence="1">
    <location>
        <begin position="1"/>
        <end position="24"/>
    </location>
</feature>